<keyword evidence="3" id="KW-1185">Reference proteome</keyword>
<evidence type="ECO:0000313" key="2">
    <source>
        <dbReference type="EMBL" id="CDJ66250.1"/>
    </source>
</evidence>
<dbReference type="VEuPathDB" id="ToxoDB:ENH_00017470"/>
<evidence type="ECO:0000256" key="1">
    <source>
        <dbReference type="SAM" id="MobiDB-lite"/>
    </source>
</evidence>
<dbReference type="AlphaFoldDB" id="U6MX04"/>
<dbReference type="Proteomes" id="UP000030754">
    <property type="component" value="Unassembled WGS sequence"/>
</dbReference>
<reference evidence="2" key="2">
    <citation type="submission" date="2013-10" db="EMBL/GenBank/DDBJ databases">
        <authorList>
            <person name="Aslett M."/>
        </authorList>
    </citation>
    <scope>NUCLEOTIDE SEQUENCE [LARGE SCALE GENOMIC DNA]</scope>
    <source>
        <strain evidence="2">Houghton</strain>
    </source>
</reference>
<proteinExistence type="predicted"/>
<feature type="compositionally biased region" description="Basic and acidic residues" evidence="1">
    <location>
        <begin position="351"/>
        <end position="368"/>
    </location>
</feature>
<sequence>TGDSDLVGDISSRSQDSDENSPSGDLKFDDRQTSTDAHDESPPQSEAARTQAPGTGAAEEGVSDSCEDEASGDAAAAAPEAAADDKDDESDSKFDHLVYDIVRSNQESTVTNAETTSAEPHDAHAAAGELAEKHKVERQGRSRWMGPLAGLLETAGKKITSVAGKPDVAANPRVGGLAGEAAASSSKASQPEESRRYRSKLAFWDPNSPHYNDLGKPYDFPSLKADKYKVLRQELLKLEGSMGNLCSPHSEPFRATVEADCDICGVGTVTLHIEIVEEFVRDLLALTEELSLDVLDYAGRKGMFTVQATVGEVATAAASDVATAGTSRGTKSEMSEEAGSLKGAPKALHQRHSDKVLQRKSLFGREKSTNAPGEPPAKASVGTESKQTALAIPAAAVAFVPAAEDINLT</sequence>
<feature type="region of interest" description="Disordered" evidence="1">
    <location>
        <begin position="319"/>
        <end position="386"/>
    </location>
</feature>
<feature type="compositionally biased region" description="Low complexity" evidence="1">
    <location>
        <begin position="72"/>
        <end position="81"/>
    </location>
</feature>
<feature type="compositionally biased region" description="Acidic residues" evidence="1">
    <location>
        <begin position="61"/>
        <end position="71"/>
    </location>
</feature>
<dbReference type="OrthoDB" id="352248at2759"/>
<feature type="compositionally biased region" description="Basic and acidic residues" evidence="1">
    <location>
        <begin position="119"/>
        <end position="140"/>
    </location>
</feature>
<dbReference type="GeneID" id="25471922"/>
<feature type="compositionally biased region" description="Polar residues" evidence="1">
    <location>
        <begin position="103"/>
        <end position="118"/>
    </location>
</feature>
<gene>
    <name evidence="2" type="ORF">ENH_00017470</name>
</gene>
<name>U6MX04_9EIME</name>
<protein>
    <submittedName>
        <fullName evidence="2">Uncharacterized protein</fullName>
    </submittedName>
</protein>
<reference evidence="2" key="1">
    <citation type="submission" date="2013-10" db="EMBL/GenBank/DDBJ databases">
        <title>Genomic analysis of the causative agents of coccidiosis in chickens.</title>
        <authorList>
            <person name="Reid A.J."/>
            <person name="Blake D."/>
            <person name="Billington K."/>
            <person name="Browne H."/>
            <person name="Dunn M."/>
            <person name="Hung S."/>
            <person name="Kawahara F."/>
            <person name="Miranda-Saavedra D."/>
            <person name="Mourier T."/>
            <person name="Nagra H."/>
            <person name="Otto T.D."/>
            <person name="Rawlings N."/>
            <person name="Sanchez A."/>
            <person name="Sanders M."/>
            <person name="Subramaniam C."/>
            <person name="Tay Y."/>
            <person name="Dear P."/>
            <person name="Doerig C."/>
            <person name="Gruber A."/>
            <person name="Parkinson J."/>
            <person name="Shirley M."/>
            <person name="Wan K.L."/>
            <person name="Berriman M."/>
            <person name="Tomley F."/>
            <person name="Pain A."/>
        </authorList>
    </citation>
    <scope>NUCLEOTIDE SEQUENCE [LARGE SCALE GENOMIC DNA]</scope>
    <source>
        <strain evidence="2">Houghton</strain>
    </source>
</reference>
<evidence type="ECO:0000313" key="3">
    <source>
        <dbReference type="Proteomes" id="UP000030754"/>
    </source>
</evidence>
<accession>U6MX04</accession>
<organism evidence="2 3">
    <name type="scientific">Eimeria necatrix</name>
    <dbReference type="NCBI Taxonomy" id="51315"/>
    <lineage>
        <taxon>Eukaryota</taxon>
        <taxon>Sar</taxon>
        <taxon>Alveolata</taxon>
        <taxon>Apicomplexa</taxon>
        <taxon>Conoidasida</taxon>
        <taxon>Coccidia</taxon>
        <taxon>Eucoccidiorida</taxon>
        <taxon>Eimeriorina</taxon>
        <taxon>Eimeriidae</taxon>
        <taxon>Eimeria</taxon>
    </lineage>
</organism>
<dbReference type="RefSeq" id="XP_013434718.1">
    <property type="nucleotide sequence ID" value="XM_013579264.1"/>
</dbReference>
<feature type="non-terminal residue" evidence="2">
    <location>
        <position position="1"/>
    </location>
</feature>
<dbReference type="EMBL" id="HG723504">
    <property type="protein sequence ID" value="CDJ66250.1"/>
    <property type="molecule type" value="Genomic_DNA"/>
</dbReference>
<feature type="compositionally biased region" description="Basic and acidic residues" evidence="1">
    <location>
        <begin position="26"/>
        <end position="41"/>
    </location>
</feature>
<feature type="region of interest" description="Disordered" evidence="1">
    <location>
        <begin position="1"/>
        <end position="142"/>
    </location>
</feature>